<keyword evidence="4" id="KW-1185">Reference proteome</keyword>
<dbReference type="PANTHER" id="PTHR23088:SF27">
    <property type="entry name" value="DEAMINATED GLUTATHIONE AMIDASE"/>
    <property type="match status" value="1"/>
</dbReference>
<evidence type="ECO:0000256" key="1">
    <source>
        <dbReference type="ARBA" id="ARBA00022801"/>
    </source>
</evidence>
<dbReference type="Gene3D" id="3.60.110.10">
    <property type="entry name" value="Carbon-nitrogen hydrolase"/>
    <property type="match status" value="1"/>
</dbReference>
<dbReference type="SUPFAM" id="SSF56317">
    <property type="entry name" value="Carbon-nitrogen hydrolase"/>
    <property type="match status" value="1"/>
</dbReference>
<dbReference type="Pfam" id="PF00795">
    <property type="entry name" value="CN_hydrolase"/>
    <property type="match status" value="1"/>
</dbReference>
<dbReference type="CDD" id="cd07572">
    <property type="entry name" value="nit"/>
    <property type="match status" value="1"/>
</dbReference>
<evidence type="ECO:0000259" key="2">
    <source>
        <dbReference type="PROSITE" id="PS50263"/>
    </source>
</evidence>
<dbReference type="InterPro" id="IPR036526">
    <property type="entry name" value="C-N_Hydrolase_sf"/>
</dbReference>
<gene>
    <name evidence="3" type="ORF">EHO60_07575</name>
</gene>
<sequence length="277" mass="31238">MRKYFAAVLQLNSGSDINANLTESEKWIEDAFSKNAQLIGLPENFSFLGSEKEKLERAKEIEVLTSKFLSETSRKFRIHLLGGGYPTAGKDGKILNTSTLFGPDGKEIFRYYKIHLFDTDPGDGFQYKESRSVSSGTELPSIFSSAQFGNISTVICYDLRFPELFRALSYRGAEILFVPSAFTKLTGEAHWEPLLRARAIENFCYVLAPAQAGRHDNGRETYGHSLIVNPWGEILAEKKEGEGALVAEIDLELIQEARRKIPSLKHRKFIAEWEKFA</sequence>
<dbReference type="EMBL" id="RQET01000004">
    <property type="protein sequence ID" value="TGK12120.1"/>
    <property type="molecule type" value="Genomic_DNA"/>
</dbReference>
<dbReference type="RefSeq" id="WP_135767523.1">
    <property type="nucleotide sequence ID" value="NZ_RQET01000004.1"/>
</dbReference>
<name>A0A4R9GHC6_9LEPT</name>
<organism evidence="3 4">
    <name type="scientific">Leptospira fletcheri</name>
    <dbReference type="NCBI Taxonomy" id="2484981"/>
    <lineage>
        <taxon>Bacteria</taxon>
        <taxon>Pseudomonadati</taxon>
        <taxon>Spirochaetota</taxon>
        <taxon>Spirochaetia</taxon>
        <taxon>Leptospirales</taxon>
        <taxon>Leptospiraceae</taxon>
        <taxon>Leptospira</taxon>
    </lineage>
</organism>
<dbReference type="AlphaFoldDB" id="A0A4R9GHC6"/>
<dbReference type="Proteomes" id="UP000298458">
    <property type="component" value="Unassembled WGS sequence"/>
</dbReference>
<keyword evidence="1 3" id="KW-0378">Hydrolase</keyword>
<proteinExistence type="predicted"/>
<dbReference type="InterPro" id="IPR045254">
    <property type="entry name" value="Nit1/2_C-N_Hydrolase"/>
</dbReference>
<accession>A0A4R9GHC6</accession>
<comment type="caution">
    <text evidence="3">The sequence shown here is derived from an EMBL/GenBank/DDBJ whole genome shotgun (WGS) entry which is preliminary data.</text>
</comment>
<reference evidence="3" key="1">
    <citation type="journal article" date="2019" name="PLoS Negl. Trop. Dis.">
        <title>Revisiting the worldwide diversity of Leptospira species in the environment.</title>
        <authorList>
            <person name="Vincent A.T."/>
            <person name="Schiettekatte O."/>
            <person name="Bourhy P."/>
            <person name="Veyrier F.J."/>
            <person name="Picardeau M."/>
        </authorList>
    </citation>
    <scope>NUCLEOTIDE SEQUENCE [LARGE SCALE GENOMIC DNA]</scope>
    <source>
        <strain evidence="3">SSW15</strain>
    </source>
</reference>
<evidence type="ECO:0000313" key="3">
    <source>
        <dbReference type="EMBL" id="TGK12120.1"/>
    </source>
</evidence>
<dbReference type="PANTHER" id="PTHR23088">
    <property type="entry name" value="NITRILASE-RELATED"/>
    <property type="match status" value="1"/>
</dbReference>
<dbReference type="InterPro" id="IPR003010">
    <property type="entry name" value="C-N_Hydrolase"/>
</dbReference>
<dbReference type="PROSITE" id="PS50263">
    <property type="entry name" value="CN_HYDROLASE"/>
    <property type="match status" value="1"/>
</dbReference>
<feature type="domain" description="CN hydrolase" evidence="2">
    <location>
        <begin position="4"/>
        <end position="251"/>
    </location>
</feature>
<protein>
    <submittedName>
        <fullName evidence="3">Carbon-nitrogen hydrolase family protein</fullName>
    </submittedName>
</protein>
<dbReference type="OrthoDB" id="9811121at2"/>
<dbReference type="GO" id="GO:0016811">
    <property type="term" value="F:hydrolase activity, acting on carbon-nitrogen (but not peptide) bonds, in linear amides"/>
    <property type="evidence" value="ECO:0007669"/>
    <property type="project" value="InterPro"/>
</dbReference>
<evidence type="ECO:0000313" key="4">
    <source>
        <dbReference type="Proteomes" id="UP000298458"/>
    </source>
</evidence>